<organism evidence="8">
    <name type="scientific">viral metagenome</name>
    <dbReference type="NCBI Taxonomy" id="1070528"/>
    <lineage>
        <taxon>unclassified sequences</taxon>
        <taxon>metagenomes</taxon>
        <taxon>organismal metagenomes</taxon>
    </lineage>
</organism>
<proteinExistence type="predicted"/>
<evidence type="ECO:0000256" key="5">
    <source>
        <dbReference type="ARBA" id="ARBA00023002"/>
    </source>
</evidence>
<keyword evidence="6" id="KW-1015">Disulfide bond</keyword>
<dbReference type="EC" id="1.8.3.2" evidence="2"/>
<dbReference type="AlphaFoldDB" id="A0A6C0HT99"/>
<evidence type="ECO:0000313" key="8">
    <source>
        <dbReference type="EMBL" id="QHT83537.1"/>
    </source>
</evidence>
<evidence type="ECO:0000259" key="7">
    <source>
        <dbReference type="PROSITE" id="PS51324"/>
    </source>
</evidence>
<keyword evidence="3" id="KW-0285">Flavoprotein</keyword>
<accession>A0A6C0HT99</accession>
<dbReference type="InterPro" id="IPR017905">
    <property type="entry name" value="ERV/ALR_sulphydryl_oxidase"/>
</dbReference>
<dbReference type="GO" id="GO:0005739">
    <property type="term" value="C:mitochondrion"/>
    <property type="evidence" value="ECO:0007669"/>
    <property type="project" value="TreeGrafter"/>
</dbReference>
<dbReference type="SUPFAM" id="SSF69000">
    <property type="entry name" value="FAD-dependent thiol oxidase"/>
    <property type="match status" value="1"/>
</dbReference>
<name>A0A6C0HT99_9ZZZZ</name>
<evidence type="ECO:0000256" key="6">
    <source>
        <dbReference type="ARBA" id="ARBA00023157"/>
    </source>
</evidence>
<protein>
    <recommendedName>
        <fullName evidence="2">thiol oxidase</fullName>
        <ecNumber evidence="2">1.8.3.2</ecNumber>
    </recommendedName>
</protein>
<dbReference type="PANTHER" id="PTHR12645">
    <property type="entry name" value="ALR/ERV"/>
    <property type="match status" value="1"/>
</dbReference>
<dbReference type="InterPro" id="IPR036774">
    <property type="entry name" value="ERV/ALR_sulphydryl_oxid_sf"/>
</dbReference>
<dbReference type="PANTHER" id="PTHR12645:SF0">
    <property type="entry name" value="FAD-LINKED SULFHYDRYL OXIDASE ALR"/>
    <property type="match status" value="1"/>
</dbReference>
<dbReference type="Pfam" id="PF04777">
    <property type="entry name" value="Evr1_Alr"/>
    <property type="match status" value="1"/>
</dbReference>
<reference evidence="8" key="1">
    <citation type="journal article" date="2020" name="Nature">
        <title>Giant virus diversity and host interactions through global metagenomics.</title>
        <authorList>
            <person name="Schulz F."/>
            <person name="Roux S."/>
            <person name="Paez-Espino D."/>
            <person name="Jungbluth S."/>
            <person name="Walsh D.A."/>
            <person name="Denef V.J."/>
            <person name="McMahon K.D."/>
            <person name="Konstantinidis K.T."/>
            <person name="Eloe-Fadrosh E.A."/>
            <person name="Kyrpides N.C."/>
            <person name="Woyke T."/>
        </authorList>
    </citation>
    <scope>NUCLEOTIDE SEQUENCE</scope>
    <source>
        <strain evidence="8">GVMAG-M-3300023184-168</strain>
    </source>
</reference>
<evidence type="ECO:0000256" key="1">
    <source>
        <dbReference type="ARBA" id="ARBA00001974"/>
    </source>
</evidence>
<dbReference type="Gene3D" id="1.20.120.310">
    <property type="entry name" value="ERV/ALR sulfhydryl oxidase domain"/>
    <property type="match status" value="1"/>
</dbReference>
<dbReference type="PROSITE" id="PS51324">
    <property type="entry name" value="ERV_ALR"/>
    <property type="match status" value="1"/>
</dbReference>
<evidence type="ECO:0000256" key="3">
    <source>
        <dbReference type="ARBA" id="ARBA00022630"/>
    </source>
</evidence>
<keyword evidence="5" id="KW-0560">Oxidoreductase</keyword>
<evidence type="ECO:0000256" key="2">
    <source>
        <dbReference type="ARBA" id="ARBA00012512"/>
    </source>
</evidence>
<keyword evidence="4" id="KW-0274">FAD</keyword>
<dbReference type="GO" id="GO:0016971">
    <property type="term" value="F:flavin-dependent sulfhydryl oxidase activity"/>
    <property type="evidence" value="ECO:0007669"/>
    <property type="project" value="InterPro"/>
</dbReference>
<comment type="cofactor">
    <cofactor evidence="1">
        <name>FAD</name>
        <dbReference type="ChEBI" id="CHEBI:57692"/>
    </cofactor>
</comment>
<dbReference type="InterPro" id="IPR039799">
    <property type="entry name" value="ALR/ERV"/>
</dbReference>
<feature type="domain" description="ERV/ALR sulfhydryl oxidase" evidence="7">
    <location>
        <begin position="74"/>
        <end position="176"/>
    </location>
</feature>
<dbReference type="GO" id="GO:0050660">
    <property type="term" value="F:flavin adenine dinucleotide binding"/>
    <property type="evidence" value="ECO:0007669"/>
    <property type="project" value="TreeGrafter"/>
</dbReference>
<dbReference type="EMBL" id="MN740010">
    <property type="protein sequence ID" value="QHT83537.1"/>
    <property type="molecule type" value="Genomic_DNA"/>
</dbReference>
<sequence length="228" mass="26961">MNMQFYSNNSNILNINNNNNNQVFNNNLSFGKKLLSRMTKSNSIIINNLKEQSMNENNMLNNTKTNNDNNNNESLENTKLRWGPSTWFLFHTLAEKIKEEDFDNLKNELIDLIKGICMNLPCPNCSNHATQYIQNLNYMSIRSKNDLKIFLFNFHNDVNRRRNVKLFSLEELNSKYSKSNTLNIINNFVSVFQYKNKSFNMIANEMQKQRQLEIFKSWIKTNIKSFLL</sequence>
<evidence type="ECO:0000256" key="4">
    <source>
        <dbReference type="ARBA" id="ARBA00022827"/>
    </source>
</evidence>